<comment type="caution">
    <text evidence="2">The sequence shown here is derived from an EMBL/GenBank/DDBJ whole genome shotgun (WGS) entry which is preliminary data.</text>
</comment>
<gene>
    <name evidence="2" type="ORF">CR513_01431</name>
</gene>
<dbReference type="AlphaFoldDB" id="A0A371IF15"/>
<dbReference type="EMBL" id="QJKJ01000242">
    <property type="protein sequence ID" value="RDY13618.1"/>
    <property type="molecule type" value="Genomic_DNA"/>
</dbReference>
<proteinExistence type="predicted"/>
<keyword evidence="3" id="KW-1185">Reference proteome</keyword>
<sequence>MSNLTANLKSLKLELGEDLIDKWSLNEIISHCVPEEERLQRDKTKSPHFASTSQNKKRKNIKDAAAGTKFVSIHLFNTLDKLLKHASNESAYRVKSSMNTSMQSCSKSEKMLIIQRWNVLGALHNPNGMRVYTKVPNGQLVTSNPSGRLDLDSALGVPT</sequence>
<accession>A0A371IF15</accession>
<dbReference type="Proteomes" id="UP000257109">
    <property type="component" value="Unassembled WGS sequence"/>
</dbReference>
<dbReference type="OrthoDB" id="1929566at2759"/>
<organism evidence="2 3">
    <name type="scientific">Mucuna pruriens</name>
    <name type="common">Velvet bean</name>
    <name type="synonym">Dolichos pruriens</name>
    <dbReference type="NCBI Taxonomy" id="157652"/>
    <lineage>
        <taxon>Eukaryota</taxon>
        <taxon>Viridiplantae</taxon>
        <taxon>Streptophyta</taxon>
        <taxon>Embryophyta</taxon>
        <taxon>Tracheophyta</taxon>
        <taxon>Spermatophyta</taxon>
        <taxon>Magnoliopsida</taxon>
        <taxon>eudicotyledons</taxon>
        <taxon>Gunneridae</taxon>
        <taxon>Pentapetalae</taxon>
        <taxon>rosids</taxon>
        <taxon>fabids</taxon>
        <taxon>Fabales</taxon>
        <taxon>Fabaceae</taxon>
        <taxon>Papilionoideae</taxon>
        <taxon>50 kb inversion clade</taxon>
        <taxon>NPAAA clade</taxon>
        <taxon>indigoferoid/millettioid clade</taxon>
        <taxon>Phaseoleae</taxon>
        <taxon>Mucuna</taxon>
    </lineage>
</organism>
<reference evidence="2" key="1">
    <citation type="submission" date="2018-05" db="EMBL/GenBank/DDBJ databases">
        <title>Draft genome of Mucuna pruriens seed.</title>
        <authorList>
            <person name="Nnadi N.E."/>
            <person name="Vos R."/>
            <person name="Hasami M.H."/>
            <person name="Devisetty U.K."/>
            <person name="Aguiy J.C."/>
        </authorList>
    </citation>
    <scope>NUCLEOTIDE SEQUENCE [LARGE SCALE GENOMIC DNA]</scope>
    <source>
        <strain evidence="2">JCA_2017</strain>
    </source>
</reference>
<feature type="non-terminal residue" evidence="2">
    <location>
        <position position="1"/>
    </location>
</feature>
<feature type="region of interest" description="Disordered" evidence="1">
    <location>
        <begin position="37"/>
        <end position="60"/>
    </location>
</feature>
<evidence type="ECO:0000313" key="3">
    <source>
        <dbReference type="Proteomes" id="UP000257109"/>
    </source>
</evidence>
<protein>
    <submittedName>
        <fullName evidence="2">Uncharacterized protein</fullName>
    </submittedName>
</protein>
<evidence type="ECO:0000256" key="1">
    <source>
        <dbReference type="SAM" id="MobiDB-lite"/>
    </source>
</evidence>
<name>A0A371IF15_MUCPR</name>
<evidence type="ECO:0000313" key="2">
    <source>
        <dbReference type="EMBL" id="RDY13618.1"/>
    </source>
</evidence>